<organism evidence="1 2">
    <name type="scientific">Natronococcus amylolyticus DSM 10524</name>
    <dbReference type="NCBI Taxonomy" id="1227497"/>
    <lineage>
        <taxon>Archaea</taxon>
        <taxon>Methanobacteriati</taxon>
        <taxon>Methanobacteriota</taxon>
        <taxon>Stenosarchaea group</taxon>
        <taxon>Halobacteria</taxon>
        <taxon>Halobacteriales</taxon>
        <taxon>Natrialbaceae</taxon>
        <taxon>Natronococcus</taxon>
    </lineage>
</organism>
<dbReference type="RefSeq" id="WP_005558928.1">
    <property type="nucleotide sequence ID" value="NZ_AOIB01000036.1"/>
</dbReference>
<comment type="caution">
    <text evidence="1">The sequence shown here is derived from an EMBL/GenBank/DDBJ whole genome shotgun (WGS) entry which is preliminary data.</text>
</comment>
<protein>
    <recommendedName>
        <fullName evidence="3">Peptidase M10A and M12B matrixin and adamalysin</fullName>
    </recommendedName>
</protein>
<dbReference type="eggNOG" id="arCOG04994">
    <property type="taxonomic scope" value="Archaea"/>
</dbReference>
<evidence type="ECO:0008006" key="3">
    <source>
        <dbReference type="Google" id="ProtNLM"/>
    </source>
</evidence>
<dbReference type="Gene3D" id="3.40.390.10">
    <property type="entry name" value="Collagenase (Catalytic Domain)"/>
    <property type="match status" value="1"/>
</dbReference>
<dbReference type="GO" id="GO:0008237">
    <property type="term" value="F:metallopeptidase activity"/>
    <property type="evidence" value="ECO:0007669"/>
    <property type="project" value="InterPro"/>
</dbReference>
<accession>L9X213</accession>
<evidence type="ECO:0000313" key="1">
    <source>
        <dbReference type="EMBL" id="ELY54618.1"/>
    </source>
</evidence>
<gene>
    <name evidence="1" type="ORF">C491_18489</name>
</gene>
<dbReference type="OrthoDB" id="198863at2157"/>
<dbReference type="InterPro" id="IPR024079">
    <property type="entry name" value="MetalloPept_cat_dom_sf"/>
</dbReference>
<reference evidence="1 2" key="1">
    <citation type="journal article" date="2014" name="PLoS Genet.">
        <title>Phylogenetically driven sequencing of extremely halophilic archaea reveals strategies for static and dynamic osmo-response.</title>
        <authorList>
            <person name="Becker E.A."/>
            <person name="Seitzer P.M."/>
            <person name="Tritt A."/>
            <person name="Larsen D."/>
            <person name="Krusor M."/>
            <person name="Yao A.I."/>
            <person name="Wu D."/>
            <person name="Madern D."/>
            <person name="Eisen J.A."/>
            <person name="Darling A.E."/>
            <person name="Facciotti M.T."/>
        </authorList>
    </citation>
    <scope>NUCLEOTIDE SEQUENCE [LARGE SCALE GENOMIC DNA]</scope>
    <source>
        <strain evidence="1 2">DSM 10524</strain>
    </source>
</reference>
<dbReference type="AlphaFoldDB" id="L9X213"/>
<dbReference type="Proteomes" id="UP000011688">
    <property type="component" value="Unassembled WGS sequence"/>
</dbReference>
<dbReference type="EMBL" id="AOIB01000036">
    <property type="protein sequence ID" value="ELY54618.1"/>
    <property type="molecule type" value="Genomic_DNA"/>
</dbReference>
<evidence type="ECO:0000313" key="2">
    <source>
        <dbReference type="Proteomes" id="UP000011688"/>
    </source>
</evidence>
<name>L9X213_9EURY</name>
<dbReference type="PATRIC" id="fig|1227497.3.peg.3773"/>
<sequence>MNDEGASDERPALTRRQLLVGLAGSTASVATVGTLGYARREPTDRLEVRLWFSDRAAGYDGIADRVRDYLKALLSDEHWELELSVGGTVAVSTEDGARVTSGGEWPTTLASGAVGVGDVDPVSDVNLLVTDGQMTTAPTGFALPHVASVGGARYLATLPPIAELGTVRDGEVVHRTVPNERPTRTIQILLHEIGHALGLEHDHGVAFRSEETVVATPMLSSYAWDPDYKQDRSRCGTVYPSTAGRDRALSLTFSTCSRRELESYSGGLTL</sequence>
<proteinExistence type="predicted"/>
<dbReference type="InterPro" id="IPR006311">
    <property type="entry name" value="TAT_signal"/>
</dbReference>
<dbReference type="SUPFAM" id="SSF55486">
    <property type="entry name" value="Metalloproteases ('zincins'), catalytic domain"/>
    <property type="match status" value="1"/>
</dbReference>
<keyword evidence="2" id="KW-1185">Reference proteome</keyword>
<dbReference type="PROSITE" id="PS51318">
    <property type="entry name" value="TAT"/>
    <property type="match status" value="1"/>
</dbReference>